<protein>
    <submittedName>
        <fullName evidence="1">Uncharacterized protein</fullName>
    </submittedName>
</protein>
<dbReference type="Proteomes" id="UP001501251">
    <property type="component" value="Unassembled WGS sequence"/>
</dbReference>
<dbReference type="RefSeq" id="WP_344917378.1">
    <property type="nucleotide sequence ID" value="NZ_BAABAQ010000003.1"/>
</dbReference>
<name>A0ABP8ANV2_9ACTN</name>
<reference evidence="2" key="1">
    <citation type="journal article" date="2019" name="Int. J. Syst. Evol. Microbiol.">
        <title>The Global Catalogue of Microorganisms (GCM) 10K type strain sequencing project: providing services to taxonomists for standard genome sequencing and annotation.</title>
        <authorList>
            <consortium name="The Broad Institute Genomics Platform"/>
            <consortium name="The Broad Institute Genome Sequencing Center for Infectious Disease"/>
            <person name="Wu L."/>
            <person name="Ma J."/>
        </authorList>
    </citation>
    <scope>NUCLEOTIDE SEQUENCE [LARGE SCALE GENOMIC DNA]</scope>
    <source>
        <strain evidence="2">JCM 17388</strain>
    </source>
</reference>
<evidence type="ECO:0000313" key="1">
    <source>
        <dbReference type="EMBL" id="GAA4187066.1"/>
    </source>
</evidence>
<evidence type="ECO:0000313" key="2">
    <source>
        <dbReference type="Proteomes" id="UP001501251"/>
    </source>
</evidence>
<sequence length="74" mass="8306">MSDSEALKIVLNRIKDVVYSDTFGGVFDCATCGVMVYGIDDGDWLECIVDRAFNHRCKLVEMLDQTDRGDRNAV</sequence>
<keyword evidence="2" id="KW-1185">Reference proteome</keyword>
<comment type="caution">
    <text evidence="1">The sequence shown here is derived from an EMBL/GenBank/DDBJ whole genome shotgun (WGS) entry which is preliminary data.</text>
</comment>
<proteinExistence type="predicted"/>
<accession>A0ABP8ANV2</accession>
<gene>
    <name evidence="1" type="ORF">GCM10022252_19970</name>
</gene>
<organism evidence="1 2">
    <name type="scientific">Streptosporangium oxazolinicum</name>
    <dbReference type="NCBI Taxonomy" id="909287"/>
    <lineage>
        <taxon>Bacteria</taxon>
        <taxon>Bacillati</taxon>
        <taxon>Actinomycetota</taxon>
        <taxon>Actinomycetes</taxon>
        <taxon>Streptosporangiales</taxon>
        <taxon>Streptosporangiaceae</taxon>
        <taxon>Streptosporangium</taxon>
    </lineage>
</organism>
<dbReference type="EMBL" id="BAABAQ010000003">
    <property type="protein sequence ID" value="GAA4187066.1"/>
    <property type="molecule type" value="Genomic_DNA"/>
</dbReference>